<dbReference type="EMBL" id="CAJVCH010571060">
    <property type="protein sequence ID" value="CAG7836509.1"/>
    <property type="molecule type" value="Genomic_DNA"/>
</dbReference>
<dbReference type="AlphaFoldDB" id="A0A8J2LPW3"/>
<dbReference type="InterPro" id="IPR051710">
    <property type="entry name" value="Phosphatase_SH3-domain"/>
</dbReference>
<accession>A0A8J2LPW3</accession>
<evidence type="ECO:0008006" key="3">
    <source>
        <dbReference type="Google" id="ProtNLM"/>
    </source>
</evidence>
<dbReference type="CDD" id="cd07067">
    <property type="entry name" value="HP_PGM_like"/>
    <property type="match status" value="1"/>
</dbReference>
<dbReference type="PANTHER" id="PTHR16469">
    <property type="entry name" value="UBIQUITIN-ASSOCIATED AND SH3 DOMAIN-CONTAINING BA-RELATED"/>
    <property type="match status" value="1"/>
</dbReference>
<dbReference type="InterPro" id="IPR013078">
    <property type="entry name" value="His_Pase_superF_clade-1"/>
</dbReference>
<reference evidence="1" key="1">
    <citation type="submission" date="2021-06" db="EMBL/GenBank/DDBJ databases">
        <authorList>
            <person name="Hodson N. C."/>
            <person name="Mongue J. A."/>
            <person name="Jaron S. K."/>
        </authorList>
    </citation>
    <scope>NUCLEOTIDE SEQUENCE</scope>
</reference>
<keyword evidence="2" id="KW-1185">Reference proteome</keyword>
<gene>
    <name evidence="1" type="ORF">AFUS01_LOCUS45746</name>
</gene>
<evidence type="ECO:0000313" key="2">
    <source>
        <dbReference type="Proteomes" id="UP000708208"/>
    </source>
</evidence>
<evidence type="ECO:0000313" key="1">
    <source>
        <dbReference type="EMBL" id="CAG7836509.1"/>
    </source>
</evidence>
<organism evidence="1 2">
    <name type="scientific">Allacma fusca</name>
    <dbReference type="NCBI Taxonomy" id="39272"/>
    <lineage>
        <taxon>Eukaryota</taxon>
        <taxon>Metazoa</taxon>
        <taxon>Ecdysozoa</taxon>
        <taxon>Arthropoda</taxon>
        <taxon>Hexapoda</taxon>
        <taxon>Collembola</taxon>
        <taxon>Symphypleona</taxon>
        <taxon>Sminthuridae</taxon>
        <taxon>Allacma</taxon>
    </lineage>
</organism>
<proteinExistence type="predicted"/>
<dbReference type="Pfam" id="PF00300">
    <property type="entry name" value="His_Phos_1"/>
    <property type="match status" value="1"/>
</dbReference>
<dbReference type="OrthoDB" id="414418at2759"/>
<name>A0A8J2LPW3_9HEXA</name>
<sequence>MPGRKLVVVRHGERVDFTFGDIWMDKCFANGGTYRKHNMNMPDVIVKREGLPKTFHKDCPVTQVGFLQGKLVGKGLLQEDILRPGFEVYVSPALRSIQTAIALLKGMKLPDTVLKVEPCLFEWTGWYGDGMPTWINNDELVANGFNIDVNYAPFSKAGTLEVNESVDKYFNRTYDFVKKALDSSGNDILLVAHGSTLDVATRQLLGFPPRSVEDMLRVLHNVPYAGVAIAEQSEVNKTWSVSKPGAMTMRHSSVTDFDASKTFAC</sequence>
<protein>
    <recommendedName>
        <fullName evidence="3">Phosphoglycerate mutase</fullName>
    </recommendedName>
</protein>
<dbReference type="PANTHER" id="PTHR16469:SF27">
    <property type="entry name" value="UBIQUITIN-ASSOCIATED AND SH3 DOMAIN-CONTAINING BA-RELATED"/>
    <property type="match status" value="1"/>
</dbReference>
<comment type="caution">
    <text evidence="1">The sequence shown here is derived from an EMBL/GenBank/DDBJ whole genome shotgun (WGS) entry which is preliminary data.</text>
</comment>
<dbReference type="Proteomes" id="UP000708208">
    <property type="component" value="Unassembled WGS sequence"/>
</dbReference>